<organism evidence="2 3">
    <name type="scientific">Agrobacterium radiobacter</name>
    <dbReference type="NCBI Taxonomy" id="362"/>
    <lineage>
        <taxon>Bacteria</taxon>
        <taxon>Pseudomonadati</taxon>
        <taxon>Pseudomonadota</taxon>
        <taxon>Alphaproteobacteria</taxon>
        <taxon>Hyphomicrobiales</taxon>
        <taxon>Rhizobiaceae</taxon>
        <taxon>Rhizobium/Agrobacterium group</taxon>
        <taxon>Agrobacterium</taxon>
        <taxon>Agrobacterium tumefaciens complex</taxon>
    </lineage>
</organism>
<accession>A0ABD5LJR5</accession>
<feature type="domain" description="Putative tail fiber protein gp53-like C-terminal" evidence="1">
    <location>
        <begin position="202"/>
        <end position="289"/>
    </location>
</feature>
<evidence type="ECO:0000313" key="3">
    <source>
        <dbReference type="Proteomes" id="UP001438189"/>
    </source>
</evidence>
<dbReference type="AlphaFoldDB" id="A0ABD5LJR5"/>
<dbReference type="EMBL" id="JBETME010000007">
    <property type="protein sequence ID" value="MES4992113.1"/>
    <property type="molecule type" value="Genomic_DNA"/>
</dbReference>
<sequence>MSLRMRVLPRFPARIFGSTGIKIERPDNSTDLTVRLDVSDIIRVPSVADNNKAFFIAWNSDLDTYSIMSFADTFAAVIDTEGFMLQSVYDPQEIGDDAFDRANHTGEQAISTITDLATALGLRLRVDAAQSFDATQRSQGMGNLGFSAFFKTLVDDADASTVLSTLGFTAFAKTIIDDANGAAMYGTMGATYSDTATTVVVKLPNGFILQAGLYTGGGTNPGITFPQAFPNKLIAPFATMLVAASSDTTYSISIGSRDTLGMQLYRRSVSNGGAVIGVTEPFFWLALGN</sequence>
<evidence type="ECO:0000259" key="1">
    <source>
        <dbReference type="Pfam" id="PF21882"/>
    </source>
</evidence>
<dbReference type="RefSeq" id="WP_353574328.1">
    <property type="nucleotide sequence ID" value="NZ_JBETME010000007.1"/>
</dbReference>
<comment type="caution">
    <text evidence="2">The sequence shown here is derived from an EMBL/GenBank/DDBJ whole genome shotgun (WGS) entry which is preliminary data.</text>
</comment>
<name>A0ABD5LJR5_AGRRD</name>
<dbReference type="InterPro" id="IPR054075">
    <property type="entry name" value="Gp53-like_C"/>
</dbReference>
<proteinExistence type="predicted"/>
<dbReference type="Proteomes" id="UP001438189">
    <property type="component" value="Unassembled WGS sequence"/>
</dbReference>
<gene>
    <name evidence="2" type="ORF">ABVB70_17365</name>
</gene>
<evidence type="ECO:0000313" key="2">
    <source>
        <dbReference type="EMBL" id="MES4992113.1"/>
    </source>
</evidence>
<dbReference type="Gene3D" id="2.60.40.3940">
    <property type="match status" value="1"/>
</dbReference>
<reference evidence="2 3" key="1">
    <citation type="submission" date="2024-06" db="EMBL/GenBank/DDBJ databases">
        <title>Genome sequencing of Agrobacterium spp. from tobacco in Serbia.</title>
        <authorList>
            <person name="Ilicic R.J."/>
            <person name="Studholme D.J."/>
            <person name="Jelusic A."/>
            <person name="Barac G."/>
            <person name="Bagi F."/>
            <person name="Popovic Milovanovic T."/>
        </authorList>
    </citation>
    <scope>NUCLEOTIDE SEQUENCE [LARGE SCALE GENOMIC DNA]</scope>
    <source>
        <strain evidence="2 3">DA1</strain>
    </source>
</reference>
<protein>
    <recommendedName>
        <fullName evidence="1">Putative tail fiber protein gp53-like C-terminal domain-containing protein</fullName>
    </recommendedName>
</protein>
<dbReference type="Pfam" id="PF21882">
    <property type="entry name" value="Gp53-like_C"/>
    <property type="match status" value="1"/>
</dbReference>